<name>A0A4Y2KAA4_ARAVE</name>
<feature type="region of interest" description="Disordered" evidence="1">
    <location>
        <begin position="53"/>
        <end position="79"/>
    </location>
</feature>
<gene>
    <name evidence="2" type="ORF">AVEN_236799_1</name>
</gene>
<organism evidence="2 3">
    <name type="scientific">Araneus ventricosus</name>
    <name type="common">Orbweaver spider</name>
    <name type="synonym">Epeira ventricosa</name>
    <dbReference type="NCBI Taxonomy" id="182803"/>
    <lineage>
        <taxon>Eukaryota</taxon>
        <taxon>Metazoa</taxon>
        <taxon>Ecdysozoa</taxon>
        <taxon>Arthropoda</taxon>
        <taxon>Chelicerata</taxon>
        <taxon>Arachnida</taxon>
        <taxon>Araneae</taxon>
        <taxon>Araneomorphae</taxon>
        <taxon>Entelegynae</taxon>
        <taxon>Araneoidea</taxon>
        <taxon>Araneidae</taxon>
        <taxon>Araneus</taxon>
    </lineage>
</organism>
<protein>
    <submittedName>
        <fullName evidence="2">Uncharacterized protein</fullName>
    </submittedName>
</protein>
<evidence type="ECO:0000313" key="3">
    <source>
        <dbReference type="Proteomes" id="UP000499080"/>
    </source>
</evidence>
<evidence type="ECO:0000256" key="1">
    <source>
        <dbReference type="SAM" id="MobiDB-lite"/>
    </source>
</evidence>
<dbReference type="EMBL" id="BGPR01004342">
    <property type="protein sequence ID" value="GBM98635.1"/>
    <property type="molecule type" value="Genomic_DNA"/>
</dbReference>
<evidence type="ECO:0000313" key="2">
    <source>
        <dbReference type="EMBL" id="GBM98635.1"/>
    </source>
</evidence>
<reference evidence="2 3" key="1">
    <citation type="journal article" date="2019" name="Sci. Rep.">
        <title>Orb-weaving spider Araneus ventricosus genome elucidates the spidroin gene catalogue.</title>
        <authorList>
            <person name="Kono N."/>
            <person name="Nakamura H."/>
            <person name="Ohtoshi R."/>
            <person name="Moran D.A.P."/>
            <person name="Shinohara A."/>
            <person name="Yoshida Y."/>
            <person name="Fujiwara M."/>
            <person name="Mori M."/>
            <person name="Tomita M."/>
            <person name="Arakawa K."/>
        </authorList>
    </citation>
    <scope>NUCLEOTIDE SEQUENCE [LARGE SCALE GENOMIC DNA]</scope>
</reference>
<keyword evidence="3" id="KW-1185">Reference proteome</keyword>
<sequence length="113" mass="12650">MDRKQRGVGAAFCVCQRSTLPTDGLEPSLRNTVFPGQKSWLFAKQWNTPLPSQLSSGYSSRQPSQHQFSSKPKESQFNCGKSSSYSIVILHVKVVDPKPTLVTQGTKHTDWLR</sequence>
<dbReference type="AlphaFoldDB" id="A0A4Y2KAA4"/>
<comment type="caution">
    <text evidence="2">The sequence shown here is derived from an EMBL/GenBank/DDBJ whole genome shotgun (WGS) entry which is preliminary data.</text>
</comment>
<dbReference type="Proteomes" id="UP000499080">
    <property type="component" value="Unassembled WGS sequence"/>
</dbReference>
<accession>A0A4Y2KAA4</accession>
<proteinExistence type="predicted"/>